<dbReference type="GeneID" id="9678704"/>
<dbReference type="KEGG" id="nhe:NECHADRAFT_88860"/>
<keyword evidence="2" id="KW-1185">Reference proteome</keyword>
<dbReference type="VEuPathDB" id="FungiDB:NECHADRAFT_88860"/>
<dbReference type="HOGENOM" id="CLU_1768590_0_0_1"/>
<evidence type="ECO:0000313" key="2">
    <source>
        <dbReference type="Proteomes" id="UP000005206"/>
    </source>
</evidence>
<dbReference type="RefSeq" id="XP_003040283.1">
    <property type="nucleotide sequence ID" value="XM_003040237.1"/>
</dbReference>
<dbReference type="Proteomes" id="UP000005206">
    <property type="component" value="Chromosome 17"/>
</dbReference>
<sequence length="147" mass="16695">MYLPICNLNFGRQDKSVTKDYNRLVMPKFRERVRWIQRKMIEYGALVKTPNGWAREPGRRFANAEEAGLWLDNKLTLASTPTSSPAQPFQAQGIQNSMWSHSRSIPTVDDPLPEMGQLCLNDDSTSSSIFKDCVAPDYQARSRVDLG</sequence>
<name>C7ZN44_FUSV7</name>
<gene>
    <name evidence="1" type="ORF">NECHADRAFT_88860</name>
</gene>
<evidence type="ECO:0000313" key="1">
    <source>
        <dbReference type="EMBL" id="EEU34570.1"/>
    </source>
</evidence>
<dbReference type="AlphaFoldDB" id="C7ZN44"/>
<protein>
    <submittedName>
        <fullName evidence="1">Uncharacterized protein</fullName>
    </submittedName>
</protein>
<organism evidence="1 2">
    <name type="scientific">Fusarium vanettenii (strain ATCC MYA-4622 / CBS 123669 / FGSC 9596 / NRRL 45880 / 77-13-4)</name>
    <name type="common">Fusarium solani subsp. pisi</name>
    <dbReference type="NCBI Taxonomy" id="660122"/>
    <lineage>
        <taxon>Eukaryota</taxon>
        <taxon>Fungi</taxon>
        <taxon>Dikarya</taxon>
        <taxon>Ascomycota</taxon>
        <taxon>Pezizomycotina</taxon>
        <taxon>Sordariomycetes</taxon>
        <taxon>Hypocreomycetidae</taxon>
        <taxon>Hypocreales</taxon>
        <taxon>Nectriaceae</taxon>
        <taxon>Fusarium</taxon>
        <taxon>Fusarium solani species complex</taxon>
        <taxon>Fusarium vanettenii</taxon>
    </lineage>
</organism>
<accession>C7ZN44</accession>
<reference evidence="1 2" key="1">
    <citation type="journal article" date="2009" name="PLoS Genet.">
        <title>The genome of Nectria haematococca: contribution of supernumerary chromosomes to gene expansion.</title>
        <authorList>
            <person name="Coleman J.J."/>
            <person name="Rounsley S.D."/>
            <person name="Rodriguez-Carres M."/>
            <person name="Kuo A."/>
            <person name="Wasmann C.C."/>
            <person name="Grimwood J."/>
            <person name="Schmutz J."/>
            <person name="Taga M."/>
            <person name="White G.J."/>
            <person name="Zhou S."/>
            <person name="Schwartz D.C."/>
            <person name="Freitag M."/>
            <person name="Ma L.J."/>
            <person name="Danchin E.G."/>
            <person name="Henrissat B."/>
            <person name="Coutinho P.M."/>
            <person name="Nelson D.R."/>
            <person name="Straney D."/>
            <person name="Napoli C.A."/>
            <person name="Barker B.M."/>
            <person name="Gribskov M."/>
            <person name="Rep M."/>
            <person name="Kroken S."/>
            <person name="Molnar I."/>
            <person name="Rensing C."/>
            <person name="Kennell J.C."/>
            <person name="Zamora J."/>
            <person name="Farman M.L."/>
            <person name="Selker E.U."/>
            <person name="Salamov A."/>
            <person name="Shapiro H."/>
            <person name="Pangilinan J."/>
            <person name="Lindquist E."/>
            <person name="Lamers C."/>
            <person name="Grigoriev I.V."/>
            <person name="Geiser D.M."/>
            <person name="Covert S.F."/>
            <person name="Temporini E."/>
            <person name="Vanetten H.D."/>
        </authorList>
    </citation>
    <scope>NUCLEOTIDE SEQUENCE [LARGE SCALE GENOMIC DNA]</scope>
    <source>
        <strain evidence="2">ATCC MYA-4622 / CBS 123669 / FGSC 9596 / NRRL 45880 / 77-13-4</strain>
    </source>
</reference>
<dbReference type="InParanoid" id="C7ZN44"/>
<dbReference type="EMBL" id="GG698962">
    <property type="protein sequence ID" value="EEU34570.1"/>
    <property type="molecule type" value="Genomic_DNA"/>
</dbReference>
<dbReference type="OrthoDB" id="5106889at2759"/>
<proteinExistence type="predicted"/>